<proteinExistence type="predicted"/>
<evidence type="ECO:0000313" key="2">
    <source>
        <dbReference type="Proteomes" id="UP000261360"/>
    </source>
</evidence>
<organism evidence="1 2">
    <name type="scientific">Seriola lalandi dorsalis</name>
    <dbReference type="NCBI Taxonomy" id="1841481"/>
    <lineage>
        <taxon>Eukaryota</taxon>
        <taxon>Metazoa</taxon>
        <taxon>Chordata</taxon>
        <taxon>Craniata</taxon>
        <taxon>Vertebrata</taxon>
        <taxon>Euteleostomi</taxon>
        <taxon>Actinopterygii</taxon>
        <taxon>Neopterygii</taxon>
        <taxon>Teleostei</taxon>
        <taxon>Neoteleostei</taxon>
        <taxon>Acanthomorphata</taxon>
        <taxon>Carangaria</taxon>
        <taxon>Carangiformes</taxon>
        <taxon>Carangidae</taxon>
        <taxon>Seriola</taxon>
    </lineage>
</organism>
<sequence length="82" mass="9539">MSKKQKKNTPSRAGLLKAKWSTVTQRSIKQRYRSALQERFALSPGHEEEQFKDIGLVKKLKKKKIAFFRAPHLLIKHIPAEL</sequence>
<reference evidence="1" key="1">
    <citation type="submission" date="2025-08" db="UniProtKB">
        <authorList>
            <consortium name="Ensembl"/>
        </authorList>
    </citation>
    <scope>IDENTIFICATION</scope>
</reference>
<accession>A0A3B4WNR3</accession>
<evidence type="ECO:0000313" key="1">
    <source>
        <dbReference type="Ensembl" id="ENSSLDP00000006379.1"/>
    </source>
</evidence>
<keyword evidence="2" id="KW-1185">Reference proteome</keyword>
<name>A0A3B4WNR3_SERLL</name>
<dbReference type="Ensembl" id="ENSSLDT00000006597.1">
    <property type="protein sequence ID" value="ENSSLDP00000006379.1"/>
    <property type="gene ID" value="ENSSLDG00000005089.1"/>
</dbReference>
<dbReference type="Proteomes" id="UP000261360">
    <property type="component" value="Unplaced"/>
</dbReference>
<dbReference type="AlphaFoldDB" id="A0A3B4WNR3"/>
<reference evidence="1" key="2">
    <citation type="submission" date="2025-09" db="UniProtKB">
        <authorList>
            <consortium name="Ensembl"/>
        </authorList>
    </citation>
    <scope>IDENTIFICATION</scope>
</reference>
<protein>
    <submittedName>
        <fullName evidence="1">Uncharacterized protein</fullName>
    </submittedName>
</protein>